<feature type="transmembrane region" description="Helical" evidence="1">
    <location>
        <begin position="12"/>
        <end position="35"/>
    </location>
</feature>
<dbReference type="EMBL" id="CM004471">
    <property type="protein sequence ID" value="OCT86205.1"/>
    <property type="molecule type" value="Genomic_DNA"/>
</dbReference>
<evidence type="ECO:0000313" key="2">
    <source>
        <dbReference type="EMBL" id="OCT86205.1"/>
    </source>
</evidence>
<sequence length="108" mass="12369">MKLGFFFFFCNRYQYCLIMGFQLFSLFMLVCPLFVCSRTGRSSALGPTHNSRPREAGNCSSTPAYYVLAYILSIESEHLSVLYISRFLFAGKFLMSFSDTMYNALKGK</sequence>
<accession>A0A974D8P3</accession>
<dbReference type="AlphaFoldDB" id="A0A974D8P3"/>
<keyword evidence="1" id="KW-0472">Membrane</keyword>
<organism evidence="2 3">
    <name type="scientific">Xenopus laevis</name>
    <name type="common">African clawed frog</name>
    <dbReference type="NCBI Taxonomy" id="8355"/>
    <lineage>
        <taxon>Eukaryota</taxon>
        <taxon>Metazoa</taxon>
        <taxon>Chordata</taxon>
        <taxon>Craniata</taxon>
        <taxon>Vertebrata</taxon>
        <taxon>Euteleostomi</taxon>
        <taxon>Amphibia</taxon>
        <taxon>Batrachia</taxon>
        <taxon>Anura</taxon>
        <taxon>Pipoidea</taxon>
        <taxon>Pipidae</taxon>
        <taxon>Xenopodinae</taxon>
        <taxon>Xenopus</taxon>
        <taxon>Xenopus</taxon>
    </lineage>
</organism>
<protein>
    <submittedName>
        <fullName evidence="2">Uncharacterized protein</fullName>
    </submittedName>
</protein>
<evidence type="ECO:0000313" key="3">
    <source>
        <dbReference type="Proteomes" id="UP000694892"/>
    </source>
</evidence>
<reference evidence="3" key="1">
    <citation type="journal article" date="2016" name="Nature">
        <title>Genome evolution in the allotetraploid frog Xenopus laevis.</title>
        <authorList>
            <person name="Session A.M."/>
            <person name="Uno Y."/>
            <person name="Kwon T."/>
            <person name="Chapman J.A."/>
            <person name="Toyoda A."/>
            <person name="Takahashi S."/>
            <person name="Fukui A."/>
            <person name="Hikosaka A."/>
            <person name="Suzuki A."/>
            <person name="Kondo M."/>
            <person name="van Heeringen S.J."/>
            <person name="Quigley I."/>
            <person name="Heinz S."/>
            <person name="Ogino H."/>
            <person name="Ochi H."/>
            <person name="Hellsten U."/>
            <person name="Lyons J.B."/>
            <person name="Simakov O."/>
            <person name="Putnam N."/>
            <person name="Stites J."/>
            <person name="Kuroki Y."/>
            <person name="Tanaka T."/>
            <person name="Michiue T."/>
            <person name="Watanabe M."/>
            <person name="Bogdanovic O."/>
            <person name="Lister R."/>
            <person name="Georgiou G."/>
            <person name="Paranjpe S.S."/>
            <person name="van Kruijsbergen I."/>
            <person name="Shu S."/>
            <person name="Carlson J."/>
            <person name="Kinoshita T."/>
            <person name="Ohta Y."/>
            <person name="Mawaribuchi S."/>
            <person name="Jenkins J."/>
            <person name="Grimwood J."/>
            <person name="Schmutz J."/>
            <person name="Mitros T."/>
            <person name="Mozaffari S.V."/>
            <person name="Suzuki Y."/>
            <person name="Haramoto Y."/>
            <person name="Yamamoto T.S."/>
            <person name="Takagi C."/>
            <person name="Heald R."/>
            <person name="Miller K."/>
            <person name="Haudenschild C."/>
            <person name="Kitzman J."/>
            <person name="Nakayama T."/>
            <person name="Izutsu Y."/>
            <person name="Robert J."/>
            <person name="Fortriede J."/>
            <person name="Burns K."/>
            <person name="Lotay V."/>
            <person name="Karimi K."/>
            <person name="Yasuoka Y."/>
            <person name="Dichmann D.S."/>
            <person name="Flajnik M.F."/>
            <person name="Houston D.W."/>
            <person name="Shendure J."/>
            <person name="DuPasquier L."/>
            <person name="Vize P.D."/>
            <person name="Zorn A.M."/>
            <person name="Ito M."/>
            <person name="Marcotte E.M."/>
            <person name="Wallingford J.B."/>
            <person name="Ito Y."/>
            <person name="Asashima M."/>
            <person name="Ueno N."/>
            <person name="Matsuda Y."/>
            <person name="Veenstra G.J."/>
            <person name="Fujiyama A."/>
            <person name="Harland R.M."/>
            <person name="Taira M."/>
            <person name="Rokhsar D.S."/>
        </authorList>
    </citation>
    <scope>NUCLEOTIDE SEQUENCE [LARGE SCALE GENOMIC DNA]</scope>
    <source>
        <strain evidence="3">J</strain>
    </source>
</reference>
<gene>
    <name evidence="2" type="ORF">XELAEV_18019899mg</name>
</gene>
<evidence type="ECO:0000256" key="1">
    <source>
        <dbReference type="SAM" id="Phobius"/>
    </source>
</evidence>
<keyword evidence="1" id="KW-0812">Transmembrane</keyword>
<keyword evidence="1" id="KW-1133">Transmembrane helix</keyword>
<dbReference type="Proteomes" id="UP000694892">
    <property type="component" value="Chromosome 3S"/>
</dbReference>
<name>A0A974D8P3_XENLA</name>
<proteinExistence type="predicted"/>